<evidence type="ECO:0000313" key="2">
    <source>
        <dbReference type="EMBL" id="KAL1633339.1"/>
    </source>
</evidence>
<feature type="region of interest" description="Disordered" evidence="1">
    <location>
        <begin position="1"/>
        <end position="56"/>
    </location>
</feature>
<evidence type="ECO:0000256" key="1">
    <source>
        <dbReference type="SAM" id="MobiDB-lite"/>
    </source>
</evidence>
<comment type="caution">
    <text evidence="2">The sequence shown here is derived from an EMBL/GenBank/DDBJ whole genome shotgun (WGS) entry which is preliminary data.</text>
</comment>
<keyword evidence="3" id="KW-1185">Reference proteome</keyword>
<evidence type="ECO:0000313" key="3">
    <source>
        <dbReference type="Proteomes" id="UP001521116"/>
    </source>
</evidence>
<accession>A0ABR3T1A6</accession>
<feature type="compositionally biased region" description="Basic and acidic residues" evidence="1">
    <location>
        <begin position="136"/>
        <end position="160"/>
    </location>
</feature>
<feature type="region of interest" description="Disordered" evidence="1">
    <location>
        <begin position="384"/>
        <end position="411"/>
    </location>
</feature>
<feature type="compositionally biased region" description="Low complexity" evidence="1">
    <location>
        <begin position="181"/>
        <end position="193"/>
    </location>
</feature>
<feature type="compositionally biased region" description="Polar residues" evidence="1">
    <location>
        <begin position="161"/>
        <end position="174"/>
    </location>
</feature>
<sequence length="429" mass="47452">MTPSSDGEWIDSGETTAAPKNPADSAPVISSSPTPPQEDPECRLQPTPTAQPSLEDEAKKLAEAWQDIERRERQLKMCEDALKAGQKLLRQDREAFEKEKRQFHDEQQQRRTRDDENWKRRTQKRSRSRSKPRGKVIPDDSWRRDDHKSKQQQQHNERHTSWSSINTSASTPSRYPSDAESTTTATTATTASTFSKSRHPPTTQDDDDDDETELTWTSAPTAFRAAYARYTAAWAALPPHSPLIPYPSPTHAAAQLRQTSHLPLSAQHGWSADAVVKYNAVHFFLAAHGVPVAPDVGAARPKVGLRGVVGDGDGDAGMKSLVREVRRELRRWHEDGLKWRGGEEGTVNEQLVGDETARAVFRAFTELRDGLLAEVRWRRENAAAAGTTGGVGQEEGGDGGGCGEAKGKDQGQGYGWTSMDWTVLSEAIL</sequence>
<reference evidence="2 3" key="1">
    <citation type="submission" date="2024-02" db="EMBL/GenBank/DDBJ databases">
        <title>De novo assembly and annotation of 12 fungi associated with fruit tree decline syndrome in Ontario, Canada.</title>
        <authorList>
            <person name="Sulman M."/>
            <person name="Ellouze W."/>
            <person name="Ilyukhin E."/>
        </authorList>
    </citation>
    <scope>NUCLEOTIDE SEQUENCE [LARGE SCALE GENOMIC DNA]</scope>
    <source>
        <strain evidence="2 3">M1-105</strain>
    </source>
</reference>
<organism evidence="2 3">
    <name type="scientific">Neofusicoccum ribis</name>
    <dbReference type="NCBI Taxonomy" id="45134"/>
    <lineage>
        <taxon>Eukaryota</taxon>
        <taxon>Fungi</taxon>
        <taxon>Dikarya</taxon>
        <taxon>Ascomycota</taxon>
        <taxon>Pezizomycotina</taxon>
        <taxon>Dothideomycetes</taxon>
        <taxon>Dothideomycetes incertae sedis</taxon>
        <taxon>Botryosphaeriales</taxon>
        <taxon>Botryosphaeriaceae</taxon>
        <taxon>Neofusicoccum</taxon>
    </lineage>
</organism>
<feature type="compositionally biased region" description="Basic residues" evidence="1">
    <location>
        <begin position="120"/>
        <end position="134"/>
    </location>
</feature>
<dbReference type="EMBL" id="JAJVDC020000022">
    <property type="protein sequence ID" value="KAL1633339.1"/>
    <property type="molecule type" value="Genomic_DNA"/>
</dbReference>
<proteinExistence type="predicted"/>
<feature type="compositionally biased region" description="Basic and acidic residues" evidence="1">
    <location>
        <begin position="93"/>
        <end position="119"/>
    </location>
</feature>
<dbReference type="Proteomes" id="UP001521116">
    <property type="component" value="Unassembled WGS sequence"/>
</dbReference>
<feature type="region of interest" description="Disordered" evidence="1">
    <location>
        <begin position="93"/>
        <end position="213"/>
    </location>
</feature>
<feature type="compositionally biased region" description="Gly residues" evidence="1">
    <location>
        <begin position="387"/>
        <end position="411"/>
    </location>
</feature>
<protein>
    <submittedName>
        <fullName evidence="2">CorA metal ion transporter</fullName>
    </submittedName>
</protein>
<name>A0ABR3T1A6_9PEZI</name>
<gene>
    <name evidence="2" type="primary">MNR2_1</name>
    <name evidence="2" type="ORF">SLS56_002975</name>
</gene>
<feature type="compositionally biased region" description="Acidic residues" evidence="1">
    <location>
        <begin position="204"/>
        <end position="213"/>
    </location>
</feature>